<name>A0AAP7A0Z4_PAEAL</name>
<dbReference type="AlphaFoldDB" id="A0AAP7A0Z4"/>
<evidence type="ECO:0000313" key="2">
    <source>
        <dbReference type="EMBL" id="NOJ73609.1"/>
    </source>
</evidence>
<sequence>MEERLHIAELIAKDLDYVLMPTIQERLKQVMLDEKILVPNLFSNARFVRNVMESAAQSGMRLLQLYPQQSPGKLEIMTKKPEDLK</sequence>
<gene>
    <name evidence="2" type="ORF">HMI46_24150</name>
</gene>
<comment type="caution">
    <text evidence="2">The sequence shown here is derived from an EMBL/GenBank/DDBJ whole genome shotgun (WGS) entry which is preliminary data.</text>
</comment>
<reference evidence="2 3" key="1">
    <citation type="submission" date="2020-05" db="EMBL/GenBank/DDBJ databases">
        <title>Whole genome sequencing and identification of novel metabolites from Paenibacillus alvei strain JR949.</title>
        <authorList>
            <person name="Rajendhran J."/>
            <person name="Sree Pranav P."/>
            <person name="Mahalakshmi B."/>
            <person name="Karthikeyan R."/>
        </authorList>
    </citation>
    <scope>NUCLEOTIDE SEQUENCE [LARGE SCALE GENOMIC DNA]</scope>
    <source>
        <strain evidence="2 3">JR949</strain>
    </source>
</reference>
<accession>A0AAP7A0Z4</accession>
<dbReference type="Proteomes" id="UP000552038">
    <property type="component" value="Unassembled WGS sequence"/>
</dbReference>
<dbReference type="Pfam" id="PF17866">
    <property type="entry name" value="AAA_lid_6"/>
    <property type="match status" value="1"/>
</dbReference>
<feature type="domain" description="CbbX AAA lid" evidence="1">
    <location>
        <begin position="26"/>
        <end position="84"/>
    </location>
</feature>
<evidence type="ECO:0000259" key="1">
    <source>
        <dbReference type="Pfam" id="PF17866"/>
    </source>
</evidence>
<dbReference type="InterPro" id="IPR041627">
    <property type="entry name" value="AAA_lid_6"/>
</dbReference>
<dbReference type="Gene3D" id="1.10.8.60">
    <property type="match status" value="1"/>
</dbReference>
<evidence type="ECO:0000313" key="3">
    <source>
        <dbReference type="Proteomes" id="UP000552038"/>
    </source>
</evidence>
<protein>
    <recommendedName>
        <fullName evidence="1">CbbX AAA lid domain-containing protein</fullName>
    </recommendedName>
</protein>
<proteinExistence type="predicted"/>
<dbReference type="EMBL" id="JABFOR010000050">
    <property type="protein sequence ID" value="NOJ73609.1"/>
    <property type="molecule type" value="Genomic_DNA"/>
</dbReference>
<dbReference type="RefSeq" id="WP_171419341.1">
    <property type="nucleotide sequence ID" value="NZ_JABFOR010000050.1"/>
</dbReference>
<organism evidence="2 3">
    <name type="scientific">Paenibacillus alvei</name>
    <name type="common">Bacillus alvei</name>
    <dbReference type="NCBI Taxonomy" id="44250"/>
    <lineage>
        <taxon>Bacteria</taxon>
        <taxon>Bacillati</taxon>
        <taxon>Bacillota</taxon>
        <taxon>Bacilli</taxon>
        <taxon>Bacillales</taxon>
        <taxon>Paenibacillaceae</taxon>
        <taxon>Paenibacillus</taxon>
    </lineage>
</organism>